<organism evidence="1 2">
    <name type="scientific">Streptomyces echinatus</name>
    <dbReference type="NCBI Taxonomy" id="67293"/>
    <lineage>
        <taxon>Bacteria</taxon>
        <taxon>Bacillati</taxon>
        <taxon>Actinomycetota</taxon>
        <taxon>Actinomycetes</taxon>
        <taxon>Kitasatosporales</taxon>
        <taxon>Streptomycetaceae</taxon>
        <taxon>Streptomyces</taxon>
    </lineage>
</organism>
<dbReference type="RefSeq" id="WP_184963119.1">
    <property type="nucleotide sequence ID" value="NZ_BAAAWF010000083.1"/>
</dbReference>
<dbReference type="AlphaFoldDB" id="A0A7W9UPI5"/>
<reference evidence="1 2" key="1">
    <citation type="submission" date="2020-08" db="EMBL/GenBank/DDBJ databases">
        <title>Genomic Encyclopedia of Type Strains, Phase III (KMG-III): the genomes of soil and plant-associated and newly described type strains.</title>
        <authorList>
            <person name="Whitman W."/>
        </authorList>
    </citation>
    <scope>NUCLEOTIDE SEQUENCE [LARGE SCALE GENOMIC DNA]</scope>
    <source>
        <strain evidence="1 2">CECT 3313</strain>
    </source>
</reference>
<accession>A0A7W9UPI5</accession>
<protein>
    <submittedName>
        <fullName evidence="1">Uncharacterized protein</fullName>
    </submittedName>
</protein>
<proteinExistence type="predicted"/>
<evidence type="ECO:0000313" key="2">
    <source>
        <dbReference type="Proteomes" id="UP000585836"/>
    </source>
</evidence>
<keyword evidence="2" id="KW-1185">Reference proteome</keyword>
<gene>
    <name evidence="1" type="ORF">FHS34_001859</name>
</gene>
<sequence>MKPPVPHLANRAVDPALMHALAPGLRWLMVRKWPACAAAVDGSAR</sequence>
<comment type="caution">
    <text evidence="1">The sequence shown here is derived from an EMBL/GenBank/DDBJ whole genome shotgun (WGS) entry which is preliminary data.</text>
</comment>
<name>A0A7W9UPI5_9ACTN</name>
<dbReference type="Proteomes" id="UP000585836">
    <property type="component" value="Unassembled WGS sequence"/>
</dbReference>
<dbReference type="EMBL" id="JACHJK010000003">
    <property type="protein sequence ID" value="MBB5926403.1"/>
    <property type="molecule type" value="Genomic_DNA"/>
</dbReference>
<evidence type="ECO:0000313" key="1">
    <source>
        <dbReference type="EMBL" id="MBB5926403.1"/>
    </source>
</evidence>